<comment type="caution">
    <text evidence="3">The sequence shown here is derived from an EMBL/GenBank/DDBJ whole genome shotgun (WGS) entry which is preliminary data.</text>
</comment>
<protein>
    <recommendedName>
        <fullName evidence="2">Gag1-like clamp domain-containing protein</fullName>
    </recommendedName>
</protein>
<keyword evidence="4" id="KW-1185">Reference proteome</keyword>
<dbReference type="OrthoDB" id="5576875at2759"/>
<accession>A0A8H7UJ90</accession>
<organism evidence="3 4">
    <name type="scientific">Umbelopsis vinacea</name>
    <dbReference type="NCBI Taxonomy" id="44442"/>
    <lineage>
        <taxon>Eukaryota</taxon>
        <taxon>Fungi</taxon>
        <taxon>Fungi incertae sedis</taxon>
        <taxon>Mucoromycota</taxon>
        <taxon>Mucoromycotina</taxon>
        <taxon>Umbelopsidomycetes</taxon>
        <taxon>Umbelopsidales</taxon>
        <taxon>Umbelopsidaceae</taxon>
        <taxon>Umbelopsis</taxon>
    </lineage>
</organism>
<dbReference type="AlphaFoldDB" id="A0A8H7UJ90"/>
<sequence>MSTPVSMTSLDPSVIKSTNDDSSESDVNDIDVVMPTDETTPQNDLKGDQTVENEALQLWHERRKAWTQPTENARRSAYYLPQELQSIQKMHTIYDSLIYQRRKFARPLPLPAVIDIIVCGWKRDGTWPQGMEAPKDSN</sequence>
<gene>
    <name evidence="3" type="ORF">INT44_001970</name>
</gene>
<dbReference type="Pfam" id="PF13259">
    <property type="entry name" value="clamp_Gag1-like"/>
    <property type="match status" value="1"/>
</dbReference>
<dbReference type="PANTHER" id="PTHR33373:SF34">
    <property type="entry name" value="DUF4050 DOMAIN-CONTAINING PROTEIN"/>
    <property type="match status" value="1"/>
</dbReference>
<dbReference type="PANTHER" id="PTHR33373">
    <property type="entry name" value="OS07G0479600 PROTEIN"/>
    <property type="match status" value="1"/>
</dbReference>
<feature type="compositionally biased region" description="Polar residues" evidence="1">
    <location>
        <begin position="1"/>
        <end position="17"/>
    </location>
</feature>
<evidence type="ECO:0000259" key="2">
    <source>
        <dbReference type="Pfam" id="PF13259"/>
    </source>
</evidence>
<feature type="domain" description="Gag1-like clamp" evidence="2">
    <location>
        <begin position="90"/>
        <end position="128"/>
    </location>
</feature>
<feature type="region of interest" description="Disordered" evidence="1">
    <location>
        <begin position="1"/>
        <end position="46"/>
    </location>
</feature>
<evidence type="ECO:0000313" key="3">
    <source>
        <dbReference type="EMBL" id="KAG2185180.1"/>
    </source>
</evidence>
<dbReference type="Proteomes" id="UP000612746">
    <property type="component" value="Unassembled WGS sequence"/>
</dbReference>
<dbReference type="EMBL" id="JAEPRA010000005">
    <property type="protein sequence ID" value="KAG2185180.1"/>
    <property type="molecule type" value="Genomic_DNA"/>
</dbReference>
<proteinExistence type="predicted"/>
<reference evidence="3" key="1">
    <citation type="submission" date="2020-12" db="EMBL/GenBank/DDBJ databases">
        <title>Metabolic potential, ecology and presence of endohyphal bacteria is reflected in genomic diversity of Mucoromycotina.</title>
        <authorList>
            <person name="Muszewska A."/>
            <person name="Okrasinska A."/>
            <person name="Steczkiewicz K."/>
            <person name="Drgas O."/>
            <person name="Orlowska M."/>
            <person name="Perlinska-Lenart U."/>
            <person name="Aleksandrzak-Piekarczyk T."/>
            <person name="Szatraj K."/>
            <person name="Zielenkiewicz U."/>
            <person name="Pilsyk S."/>
            <person name="Malc E."/>
            <person name="Mieczkowski P."/>
            <person name="Kruszewska J.S."/>
            <person name="Biernat P."/>
            <person name="Pawlowska J."/>
        </authorList>
    </citation>
    <scope>NUCLEOTIDE SEQUENCE</scope>
    <source>
        <strain evidence="3">WA0000051536</strain>
    </source>
</reference>
<evidence type="ECO:0000313" key="4">
    <source>
        <dbReference type="Proteomes" id="UP000612746"/>
    </source>
</evidence>
<dbReference type="InterPro" id="IPR025124">
    <property type="entry name" value="Gag1-like_clamp"/>
</dbReference>
<evidence type="ECO:0000256" key="1">
    <source>
        <dbReference type="SAM" id="MobiDB-lite"/>
    </source>
</evidence>
<name>A0A8H7UJ90_9FUNG</name>